<dbReference type="EMBL" id="JAUJEB010000002">
    <property type="protein sequence ID" value="MDN5213279.1"/>
    <property type="molecule type" value="Genomic_DNA"/>
</dbReference>
<dbReference type="InterPro" id="IPR014756">
    <property type="entry name" value="Ig_E-set"/>
</dbReference>
<name>A0ABT8L6A0_9BACT</name>
<dbReference type="Gene3D" id="2.60.40.10">
    <property type="entry name" value="Immunoglobulins"/>
    <property type="match status" value="1"/>
</dbReference>
<sequence>MKKIFHTCSLVFFAIFLSCSSDNEDNAPKILSFEPSQGISGDIINITVANLDASTIQEVSFDDNIAKSFEINGNIVSAVVPDGIRDISGPIRIVVGGQAISSESSFNIPNIVLGAMNKRYTYRGDTIAVAIKNHDLREEYFAVLFNEGNSNYSNYLVLESVQISKDSIEFVVGPTIDYYKEHRLIIGYGESNGIAPVESTNTIIYTGSYEINTARNANSYAPGSMLTLNIYGPSPIDYSISIGNEAVTSRSSWPEASFKEYSFDVPETTQNGETLELNVLAPNTSGIPLVPRNNKSRTIDIEEGKFDFTVLGKDGSNLELKFDISHYYFNSFLDFTFTDVTDGRETVVSRTNYDVTAGSNNVELSFTVPLENGTYLIECAKRGGSYALEPLNGNQLVVE</sequence>
<dbReference type="PROSITE" id="PS51257">
    <property type="entry name" value="PROKAR_LIPOPROTEIN"/>
    <property type="match status" value="1"/>
</dbReference>
<reference evidence="2" key="1">
    <citation type="submission" date="2023-06" db="EMBL/GenBank/DDBJ databases">
        <title>Genomic of Agaribacillus aureum.</title>
        <authorList>
            <person name="Wang G."/>
        </authorList>
    </citation>
    <scope>NUCLEOTIDE SEQUENCE</scope>
    <source>
        <strain evidence="2">BMA12</strain>
    </source>
</reference>
<feature type="signal peptide" evidence="1">
    <location>
        <begin position="1"/>
        <end position="23"/>
    </location>
</feature>
<accession>A0ABT8L6A0</accession>
<feature type="chain" id="PRO_5046705779" evidence="1">
    <location>
        <begin position="24"/>
        <end position="399"/>
    </location>
</feature>
<dbReference type="Proteomes" id="UP001172083">
    <property type="component" value="Unassembled WGS sequence"/>
</dbReference>
<organism evidence="2 3">
    <name type="scientific">Agaribacillus aureus</name>
    <dbReference type="NCBI Taxonomy" id="3051825"/>
    <lineage>
        <taxon>Bacteria</taxon>
        <taxon>Pseudomonadati</taxon>
        <taxon>Bacteroidota</taxon>
        <taxon>Cytophagia</taxon>
        <taxon>Cytophagales</taxon>
        <taxon>Splendidivirgaceae</taxon>
        <taxon>Agaribacillus</taxon>
    </lineage>
</organism>
<dbReference type="SUPFAM" id="SSF81296">
    <property type="entry name" value="E set domains"/>
    <property type="match status" value="1"/>
</dbReference>
<dbReference type="InterPro" id="IPR013783">
    <property type="entry name" value="Ig-like_fold"/>
</dbReference>
<evidence type="ECO:0000256" key="1">
    <source>
        <dbReference type="SAM" id="SignalP"/>
    </source>
</evidence>
<keyword evidence="3" id="KW-1185">Reference proteome</keyword>
<gene>
    <name evidence="2" type="ORF">QQ020_14515</name>
</gene>
<evidence type="ECO:0000313" key="2">
    <source>
        <dbReference type="EMBL" id="MDN5213279.1"/>
    </source>
</evidence>
<evidence type="ECO:0000313" key="3">
    <source>
        <dbReference type="Proteomes" id="UP001172083"/>
    </source>
</evidence>
<proteinExistence type="predicted"/>
<dbReference type="CDD" id="cd00102">
    <property type="entry name" value="IPT"/>
    <property type="match status" value="1"/>
</dbReference>
<keyword evidence="1" id="KW-0732">Signal</keyword>
<comment type="caution">
    <text evidence="2">The sequence shown here is derived from an EMBL/GenBank/DDBJ whole genome shotgun (WGS) entry which is preliminary data.</text>
</comment>
<dbReference type="RefSeq" id="WP_346758618.1">
    <property type="nucleotide sequence ID" value="NZ_JAUJEB010000002.1"/>
</dbReference>
<protein>
    <submittedName>
        <fullName evidence="2">IPT/TIG domain-containing protein</fullName>
    </submittedName>
</protein>